<reference evidence="2" key="2">
    <citation type="journal article" date="2023" name="Int. J. Mol. Sci.">
        <title>De Novo Assembly and Annotation of 11 Diverse Shrub Willow (Salix) Genomes Reveals Novel Gene Organization in Sex-Linked Regions.</title>
        <authorList>
            <person name="Hyden B."/>
            <person name="Feng K."/>
            <person name="Yates T.B."/>
            <person name="Jawdy S."/>
            <person name="Cereghino C."/>
            <person name="Smart L.B."/>
            <person name="Muchero W."/>
        </authorList>
    </citation>
    <scope>NUCLEOTIDE SEQUENCE</scope>
    <source>
        <tissue evidence="2">Shoot tip</tissue>
    </source>
</reference>
<keyword evidence="3" id="KW-1185">Reference proteome</keyword>
<organism evidence="2 3">
    <name type="scientific">Salix koriyanagi</name>
    <dbReference type="NCBI Taxonomy" id="2511006"/>
    <lineage>
        <taxon>Eukaryota</taxon>
        <taxon>Viridiplantae</taxon>
        <taxon>Streptophyta</taxon>
        <taxon>Embryophyta</taxon>
        <taxon>Tracheophyta</taxon>
        <taxon>Spermatophyta</taxon>
        <taxon>Magnoliopsida</taxon>
        <taxon>eudicotyledons</taxon>
        <taxon>Gunneridae</taxon>
        <taxon>Pentapetalae</taxon>
        <taxon>rosids</taxon>
        <taxon>fabids</taxon>
        <taxon>Malpighiales</taxon>
        <taxon>Salicaceae</taxon>
        <taxon>Saliceae</taxon>
        <taxon>Salix</taxon>
    </lineage>
</organism>
<dbReference type="InterPro" id="IPR044663">
    <property type="entry name" value="CAD1/NSL1-like"/>
</dbReference>
<dbReference type="Proteomes" id="UP001151752">
    <property type="component" value="Chromosome 8"/>
</dbReference>
<keyword evidence="1" id="KW-0472">Membrane</keyword>
<accession>A0A9Q1AET1</accession>
<sequence>MSSGIMERAQKSIGRGFDLTSDFRLKFCRGEERLVFLNETEKKELKVPGFGVIKDVSVDIKCDKGDVVRYQSDILEFHQCRCQSFSTRKHLCRGKSHQGCLTPCLDLKAVPGQLMQLTPSVWDSMVTSYLYSVFISIGTRLFSVMKSKMQYHRPGIPVL</sequence>
<dbReference type="GO" id="GO:0009626">
    <property type="term" value="P:plant-type hypersensitive response"/>
    <property type="evidence" value="ECO:0007669"/>
    <property type="project" value="TreeGrafter"/>
</dbReference>
<evidence type="ECO:0000313" key="2">
    <source>
        <dbReference type="EMBL" id="KAJ6768840.1"/>
    </source>
</evidence>
<comment type="caution">
    <text evidence="2">The sequence shown here is derived from an EMBL/GenBank/DDBJ whole genome shotgun (WGS) entry which is preliminary data.</text>
</comment>
<evidence type="ECO:0000256" key="1">
    <source>
        <dbReference type="SAM" id="Phobius"/>
    </source>
</evidence>
<dbReference type="PANTHER" id="PTHR33199">
    <property type="entry name" value="MACPF DOMAIN-CONTAINING PROTEIN CAD1"/>
    <property type="match status" value="1"/>
</dbReference>
<keyword evidence="1" id="KW-0812">Transmembrane</keyword>
<dbReference type="EMBL" id="JAPFFM010000003">
    <property type="protein sequence ID" value="KAJ6768840.1"/>
    <property type="molecule type" value="Genomic_DNA"/>
</dbReference>
<dbReference type="AlphaFoldDB" id="A0A9Q1AET1"/>
<dbReference type="PANTHER" id="PTHR33199:SF4">
    <property type="entry name" value="OS02G0736300 PROTEIN"/>
    <property type="match status" value="1"/>
</dbReference>
<feature type="transmembrane region" description="Helical" evidence="1">
    <location>
        <begin position="125"/>
        <end position="143"/>
    </location>
</feature>
<name>A0A9Q1AET1_9ROSI</name>
<dbReference type="GO" id="GO:0005886">
    <property type="term" value="C:plasma membrane"/>
    <property type="evidence" value="ECO:0007669"/>
    <property type="project" value="TreeGrafter"/>
</dbReference>
<protein>
    <submittedName>
        <fullName evidence="2">Uncharacterized protein</fullName>
    </submittedName>
</protein>
<keyword evidence="1" id="KW-1133">Transmembrane helix</keyword>
<reference evidence="2" key="1">
    <citation type="submission" date="2022-11" db="EMBL/GenBank/DDBJ databases">
        <authorList>
            <person name="Hyden B.L."/>
            <person name="Feng K."/>
            <person name="Yates T."/>
            <person name="Jawdy S."/>
            <person name="Smart L.B."/>
            <person name="Muchero W."/>
        </authorList>
    </citation>
    <scope>NUCLEOTIDE SEQUENCE</scope>
    <source>
        <tissue evidence="2">Shoot tip</tissue>
    </source>
</reference>
<evidence type="ECO:0000313" key="3">
    <source>
        <dbReference type="Proteomes" id="UP001151752"/>
    </source>
</evidence>
<dbReference type="GO" id="GO:2000031">
    <property type="term" value="P:regulation of salicylic acid mediated signaling pathway"/>
    <property type="evidence" value="ECO:0007669"/>
    <property type="project" value="InterPro"/>
</dbReference>
<gene>
    <name evidence="2" type="ORF">OIU74_022489</name>
</gene>
<proteinExistence type="predicted"/>